<evidence type="ECO:0000313" key="5">
    <source>
        <dbReference type="Proteomes" id="UP000589292"/>
    </source>
</evidence>
<feature type="transmembrane region" description="Helical" evidence="2">
    <location>
        <begin position="330"/>
        <end position="351"/>
    </location>
</feature>
<keyword evidence="2" id="KW-1133">Transmembrane helix</keyword>
<feature type="transmembrane region" description="Helical" evidence="2">
    <location>
        <begin position="251"/>
        <end position="273"/>
    </location>
</feature>
<evidence type="ECO:0000256" key="1">
    <source>
        <dbReference type="SAM" id="MobiDB-lite"/>
    </source>
</evidence>
<feature type="domain" description="DUF418" evidence="3">
    <location>
        <begin position="256"/>
        <end position="398"/>
    </location>
</feature>
<feature type="region of interest" description="Disordered" evidence="1">
    <location>
        <begin position="1"/>
        <end position="27"/>
    </location>
</feature>
<feature type="transmembrane region" description="Helical" evidence="2">
    <location>
        <begin position="68"/>
        <end position="94"/>
    </location>
</feature>
<dbReference type="Proteomes" id="UP000589292">
    <property type="component" value="Unassembled WGS sequence"/>
</dbReference>
<dbReference type="Pfam" id="PF04235">
    <property type="entry name" value="DUF418"/>
    <property type="match status" value="1"/>
</dbReference>
<organism evidence="4 5">
    <name type="scientific">Sphingomonas ursincola</name>
    <dbReference type="NCBI Taxonomy" id="56361"/>
    <lineage>
        <taxon>Bacteria</taxon>
        <taxon>Pseudomonadati</taxon>
        <taxon>Pseudomonadota</taxon>
        <taxon>Alphaproteobacteria</taxon>
        <taxon>Sphingomonadales</taxon>
        <taxon>Sphingomonadaceae</taxon>
        <taxon>Sphingomonas</taxon>
    </lineage>
</organism>
<feature type="transmembrane region" description="Helical" evidence="2">
    <location>
        <begin position="37"/>
        <end position="56"/>
    </location>
</feature>
<keyword evidence="5" id="KW-1185">Reference proteome</keyword>
<dbReference type="AlphaFoldDB" id="A0A7V8UAA4"/>
<evidence type="ECO:0000256" key="2">
    <source>
        <dbReference type="SAM" id="Phobius"/>
    </source>
</evidence>
<comment type="caution">
    <text evidence="4">The sequence shown here is derived from an EMBL/GenBank/DDBJ whole genome shotgun (WGS) entry which is preliminary data.</text>
</comment>
<feature type="transmembrane region" description="Helical" evidence="2">
    <location>
        <begin position="285"/>
        <end position="309"/>
    </location>
</feature>
<sequence>MIVSGYPAPGPAEEVTRQSSPTAAPPQRDRAVDALRGFALFGIILVNVPFFAYPIYEGPAITSLADQIAFSALSALAIGKFFLIFSFLFGFGFATSIGADSKAGRASGPRFARRLLGLLAFGMLHAVFFFIGDILMLYAALGILLWFARDLGPRTLIALSLAAYALAAFAQAAALTAVTIDQGDTLSRANAAYLGGFWDAVRFRLNEDIWIGQPFILVFNGPAALSMFLAGLGLAKSGRFPGRPLHRASPILGWSLLASGLFASIASFVWFPVTYQPPADGAPVGVFLAAMVRSLGAPVLAAGYGLLIMRAADKAPNHPINTLLATAGQMTLTGYLFHSVLLSFVFGGWGLALYGQVSPLECLGIGAVTYAALVGFFILWRKWFRYGPDEWALRSWVDLKFKPFRK</sequence>
<dbReference type="EMBL" id="VDES01000003">
    <property type="protein sequence ID" value="MBA1375894.1"/>
    <property type="molecule type" value="Genomic_DNA"/>
</dbReference>
<dbReference type="PANTHER" id="PTHR30590:SF2">
    <property type="entry name" value="INNER MEMBRANE PROTEIN"/>
    <property type="match status" value="1"/>
</dbReference>
<keyword evidence="2" id="KW-0472">Membrane</keyword>
<evidence type="ECO:0000313" key="4">
    <source>
        <dbReference type="EMBL" id="MBA1375894.1"/>
    </source>
</evidence>
<proteinExistence type="predicted"/>
<accession>A0A7V8UAA4</accession>
<gene>
    <name evidence="4" type="ORF">FG486_16235</name>
</gene>
<dbReference type="PANTHER" id="PTHR30590">
    <property type="entry name" value="INNER MEMBRANE PROTEIN"/>
    <property type="match status" value="1"/>
</dbReference>
<dbReference type="InterPro" id="IPR007349">
    <property type="entry name" value="DUF418"/>
</dbReference>
<reference evidence="4 5" key="1">
    <citation type="journal article" date="1994" name="Int. J. Syst. Bacteriol.">
        <title>Phylogenetic positions of novel aerobic, bacteriochlorophyll a-containing bacteria and description of Roseococcus thiosulfatophilus gen. nov., sp. nov., Erythromicrobium ramosum gen. nov., sp. nov., and Erythrobacter litoralis sp. nov.</title>
        <authorList>
            <person name="Yurkov V."/>
            <person name="Stackebrandt E."/>
            <person name="Holmes A."/>
            <person name="Fuerst J.A."/>
            <person name="Hugenholtz P."/>
            <person name="Golecki J."/>
            <person name="Gad'on N."/>
            <person name="Gorlenko V.M."/>
            <person name="Kompantseva E.I."/>
            <person name="Drews G."/>
        </authorList>
    </citation>
    <scope>NUCLEOTIDE SEQUENCE [LARGE SCALE GENOMIC DNA]</scope>
    <source>
        <strain evidence="4 5">KR-99</strain>
    </source>
</reference>
<dbReference type="InterPro" id="IPR052529">
    <property type="entry name" value="Bact_Transport_Assoc"/>
</dbReference>
<evidence type="ECO:0000259" key="3">
    <source>
        <dbReference type="Pfam" id="PF04235"/>
    </source>
</evidence>
<feature type="transmembrane region" description="Helical" evidence="2">
    <location>
        <begin position="115"/>
        <end position="148"/>
    </location>
</feature>
<feature type="transmembrane region" description="Helical" evidence="2">
    <location>
        <begin position="209"/>
        <end position="230"/>
    </location>
</feature>
<protein>
    <submittedName>
        <fullName evidence="4">DUF418 domain-containing protein</fullName>
    </submittedName>
</protein>
<feature type="transmembrane region" description="Helical" evidence="2">
    <location>
        <begin position="363"/>
        <end position="380"/>
    </location>
</feature>
<keyword evidence="2" id="KW-0812">Transmembrane</keyword>
<dbReference type="RefSeq" id="WP_181268301.1">
    <property type="nucleotide sequence ID" value="NZ_BAAAGB010000001.1"/>
</dbReference>
<name>A0A7V8UAA4_9SPHN</name>